<accession>A0A6V6Y422</accession>
<reference evidence="1 2" key="1">
    <citation type="submission" date="2020-06" db="EMBL/GenBank/DDBJ databases">
        <authorList>
            <person name="Criscuolo A."/>
        </authorList>
    </citation>
    <scope>NUCLEOTIDE SEQUENCE [LARGE SCALE GENOMIC DNA]</scope>
    <source>
        <strain evidence="1">1804121828</strain>
    </source>
</reference>
<dbReference type="InterPro" id="IPR007731">
    <property type="entry name" value="DUF669"/>
</dbReference>
<keyword evidence="2" id="KW-1185">Reference proteome</keyword>
<dbReference type="RefSeq" id="WP_180499995.1">
    <property type="nucleotide sequence ID" value="NZ_CAIJCS010000019.1"/>
</dbReference>
<gene>
    <name evidence="1" type="ORF">PEPNEM18_01063</name>
</gene>
<protein>
    <recommendedName>
        <fullName evidence="3">DUF669 domain-containing protein</fullName>
    </recommendedName>
</protein>
<dbReference type="Pfam" id="PF05037">
    <property type="entry name" value="DUF669"/>
    <property type="match status" value="1"/>
</dbReference>
<sequence>MAFTVDYDAAKQGFSLIEPGDYECVIMEVVPVTAKSGTQGFKFTIKLRDDVAQESAGRDFEQTMWTKKDTGQLPNGMLNAMAKAIGLPNGKQYGSALELFGDMVFKPFLGELIIEEQEYGDDKKIWKSNRIVKWHETKFPNLNMLKPGYTAVDNNDVPF</sequence>
<proteinExistence type="predicted"/>
<comment type="caution">
    <text evidence="1">The sequence shown here is derived from an EMBL/GenBank/DDBJ whole genome shotgun (WGS) entry which is preliminary data.</text>
</comment>
<evidence type="ECO:0000313" key="2">
    <source>
        <dbReference type="Proteomes" id="UP000586454"/>
    </source>
</evidence>
<name>A0A6V6Y422_9FIRM</name>
<dbReference type="Proteomes" id="UP000586454">
    <property type="component" value="Unassembled WGS sequence"/>
</dbReference>
<evidence type="ECO:0000313" key="1">
    <source>
        <dbReference type="EMBL" id="CAC9931733.1"/>
    </source>
</evidence>
<dbReference type="AlphaFoldDB" id="A0A6V6Y422"/>
<organism evidence="1 2">
    <name type="scientific">Aedoeadaptatus nemausensis</name>
    <dbReference type="NCBI Taxonomy" id="2582829"/>
    <lineage>
        <taxon>Bacteria</taxon>
        <taxon>Bacillati</taxon>
        <taxon>Bacillota</taxon>
        <taxon>Tissierellia</taxon>
        <taxon>Tissierellales</taxon>
        <taxon>Peptoniphilaceae</taxon>
        <taxon>Aedoeadaptatus</taxon>
    </lineage>
</organism>
<evidence type="ECO:0008006" key="3">
    <source>
        <dbReference type="Google" id="ProtNLM"/>
    </source>
</evidence>
<dbReference type="EMBL" id="CAIJCS010000019">
    <property type="protein sequence ID" value="CAC9931733.1"/>
    <property type="molecule type" value="Genomic_DNA"/>
</dbReference>